<evidence type="ECO:0000313" key="2">
    <source>
        <dbReference type="Proteomes" id="UP000005713"/>
    </source>
</evidence>
<accession>A3JXP6</accession>
<sequence length="318" mass="34138">MLVLIGAAVLWGGYWGVQAHTLRGEIQDWFETRRAEGWVADYDALQVRGFPSRLDVTIAQPRLADPDSGVSWEAPFLQILGLSYKPDHVIVAFPDRQTVGVDGGAHEVTSDGLRASLVTGQDGALLRLNAEAETLNIRRDGADIALAAVLANFHRLEGQDTTYRLAIGAGAVATPKGALSRGRANGLDIEGRFVFDSPWTLGALAGPRPQPASIDLAKAEYRLNDLDLQLAGRVEVDSLGRPDGRMTLRAENWRNLLDHARDSGNLPEALADTLIRGLTLAAGLNGRQDTIDLPLTLSGGEVSLGIIPLGKAPRIRLP</sequence>
<gene>
    <name evidence="1" type="ORF">SSE37_19792</name>
</gene>
<dbReference type="eggNOG" id="COG4093">
    <property type="taxonomic scope" value="Bacteria"/>
</dbReference>
<dbReference type="InterPro" id="IPR018666">
    <property type="entry name" value="DUF2125"/>
</dbReference>
<organism evidence="1 2">
    <name type="scientific">Sagittula stellata (strain ATCC 700073 / DSM 11524 / E-37)</name>
    <dbReference type="NCBI Taxonomy" id="388399"/>
    <lineage>
        <taxon>Bacteria</taxon>
        <taxon>Pseudomonadati</taxon>
        <taxon>Pseudomonadota</taxon>
        <taxon>Alphaproteobacteria</taxon>
        <taxon>Rhodobacterales</taxon>
        <taxon>Roseobacteraceae</taxon>
        <taxon>Sagittula</taxon>
    </lineage>
</organism>
<dbReference type="EMBL" id="AAYA01000001">
    <property type="protein sequence ID" value="EBA10282.1"/>
    <property type="molecule type" value="Genomic_DNA"/>
</dbReference>
<reference evidence="1 2" key="1">
    <citation type="submission" date="2006-06" db="EMBL/GenBank/DDBJ databases">
        <authorList>
            <person name="Moran M.A."/>
            <person name="Ferriera S."/>
            <person name="Johnson J."/>
            <person name="Kravitz S."/>
            <person name="Beeson K."/>
            <person name="Sutton G."/>
            <person name="Rogers Y.-H."/>
            <person name="Friedman R."/>
            <person name="Frazier M."/>
            <person name="Venter J.C."/>
        </authorList>
    </citation>
    <scope>NUCLEOTIDE SEQUENCE [LARGE SCALE GENOMIC DNA]</scope>
    <source>
        <strain evidence="1 2">E-37</strain>
    </source>
</reference>
<dbReference type="AlphaFoldDB" id="A3JXP6"/>
<evidence type="ECO:0000313" key="1">
    <source>
        <dbReference type="EMBL" id="EBA10282.1"/>
    </source>
</evidence>
<keyword evidence="2" id="KW-1185">Reference proteome</keyword>
<protein>
    <recommendedName>
        <fullName evidence="3">DUF2125 domain-containing protein</fullName>
    </recommendedName>
</protein>
<proteinExistence type="predicted"/>
<name>A3JXP6_SAGS3</name>
<dbReference type="Pfam" id="PF09898">
    <property type="entry name" value="DUF2125"/>
    <property type="match status" value="1"/>
</dbReference>
<comment type="caution">
    <text evidence="1">The sequence shown here is derived from an EMBL/GenBank/DDBJ whole genome shotgun (WGS) entry which is preliminary data.</text>
</comment>
<evidence type="ECO:0008006" key="3">
    <source>
        <dbReference type="Google" id="ProtNLM"/>
    </source>
</evidence>
<dbReference type="Proteomes" id="UP000005713">
    <property type="component" value="Unassembled WGS sequence"/>
</dbReference>